<evidence type="ECO:0000256" key="3">
    <source>
        <dbReference type="ARBA" id="ARBA00022448"/>
    </source>
</evidence>
<comment type="similarity">
    <text evidence="2">Belongs to the major facilitator superfamily.</text>
</comment>
<accession>A0ABS5QQC6</accession>
<feature type="domain" description="Major facilitator superfamily (MFS) profile" evidence="9">
    <location>
        <begin position="8"/>
        <end position="387"/>
    </location>
</feature>
<dbReference type="Gene3D" id="1.20.59.10">
    <property type="entry name" value="Chorismate mutase"/>
    <property type="match status" value="1"/>
</dbReference>
<evidence type="ECO:0000256" key="4">
    <source>
        <dbReference type="ARBA" id="ARBA00022692"/>
    </source>
</evidence>
<dbReference type="Pfam" id="PF01817">
    <property type="entry name" value="CM_2"/>
    <property type="match status" value="1"/>
</dbReference>
<organism evidence="11 12">
    <name type="scientific">Fructobacillus papyriferae</name>
    <dbReference type="NCBI Taxonomy" id="2713171"/>
    <lineage>
        <taxon>Bacteria</taxon>
        <taxon>Bacillati</taxon>
        <taxon>Bacillota</taxon>
        <taxon>Bacilli</taxon>
        <taxon>Lactobacillales</taxon>
        <taxon>Lactobacillaceae</taxon>
        <taxon>Fructobacillus</taxon>
    </lineage>
</organism>
<dbReference type="InterPro" id="IPR005829">
    <property type="entry name" value="Sugar_transporter_CS"/>
</dbReference>
<keyword evidence="12" id="KW-1185">Reference proteome</keyword>
<dbReference type="PANTHER" id="PTHR23514:SF3">
    <property type="entry name" value="BYPASS OF STOP CODON PROTEIN 6"/>
    <property type="match status" value="1"/>
</dbReference>
<protein>
    <submittedName>
        <fullName evidence="11">MFS transporter</fullName>
    </submittedName>
</protein>
<reference evidence="11 12" key="1">
    <citation type="submission" date="2020-02" db="EMBL/GenBank/DDBJ databases">
        <title>Fructobacillus sp. isolated from paper mulberry of Taiwan.</title>
        <authorList>
            <person name="Lin S.-T."/>
        </authorList>
    </citation>
    <scope>NUCLEOTIDE SEQUENCE [LARGE SCALE GENOMIC DNA]</scope>
    <source>
        <strain evidence="11 12">M1-10</strain>
    </source>
</reference>
<evidence type="ECO:0000256" key="2">
    <source>
        <dbReference type="ARBA" id="ARBA00008335"/>
    </source>
</evidence>
<evidence type="ECO:0000256" key="6">
    <source>
        <dbReference type="ARBA" id="ARBA00023136"/>
    </source>
</evidence>
<evidence type="ECO:0000256" key="5">
    <source>
        <dbReference type="ARBA" id="ARBA00022989"/>
    </source>
</evidence>
<feature type="transmembrane region" description="Helical" evidence="8">
    <location>
        <begin position="204"/>
        <end position="224"/>
    </location>
</feature>
<feature type="coiled-coil region" evidence="7">
    <location>
        <begin position="390"/>
        <end position="449"/>
    </location>
</feature>
<dbReference type="Pfam" id="PF07690">
    <property type="entry name" value="MFS_1"/>
    <property type="match status" value="1"/>
</dbReference>
<dbReference type="Gene3D" id="1.20.1250.20">
    <property type="entry name" value="MFS general substrate transporter like domains"/>
    <property type="match status" value="2"/>
</dbReference>
<feature type="transmembrane region" description="Helical" evidence="8">
    <location>
        <begin position="74"/>
        <end position="91"/>
    </location>
</feature>
<dbReference type="Proteomes" id="UP001519418">
    <property type="component" value="Unassembled WGS sequence"/>
</dbReference>
<dbReference type="RefSeq" id="WP_213819979.1">
    <property type="nucleotide sequence ID" value="NZ_JAAMFI010000002.1"/>
</dbReference>
<dbReference type="InterPro" id="IPR002701">
    <property type="entry name" value="CM_II_prokaryot"/>
</dbReference>
<dbReference type="InterPro" id="IPR036979">
    <property type="entry name" value="CM_dom_sf"/>
</dbReference>
<comment type="caution">
    <text evidence="11">The sequence shown here is derived from an EMBL/GenBank/DDBJ whole genome shotgun (WGS) entry which is preliminary data.</text>
</comment>
<dbReference type="SUPFAM" id="SSF48600">
    <property type="entry name" value="Chorismate mutase II"/>
    <property type="match status" value="1"/>
</dbReference>
<evidence type="ECO:0000256" key="8">
    <source>
        <dbReference type="SAM" id="Phobius"/>
    </source>
</evidence>
<evidence type="ECO:0000313" key="11">
    <source>
        <dbReference type="EMBL" id="MBS9335395.1"/>
    </source>
</evidence>
<evidence type="ECO:0000259" key="10">
    <source>
        <dbReference type="PROSITE" id="PS51168"/>
    </source>
</evidence>
<evidence type="ECO:0000256" key="1">
    <source>
        <dbReference type="ARBA" id="ARBA00004651"/>
    </source>
</evidence>
<keyword evidence="4 8" id="KW-0812">Transmembrane</keyword>
<name>A0ABS5QQC6_9LACO</name>
<proteinExistence type="inferred from homology"/>
<feature type="transmembrane region" description="Helical" evidence="8">
    <location>
        <begin position="244"/>
        <end position="266"/>
    </location>
</feature>
<feature type="transmembrane region" description="Helical" evidence="8">
    <location>
        <begin position="329"/>
        <end position="354"/>
    </location>
</feature>
<keyword evidence="7" id="KW-0175">Coiled coil</keyword>
<dbReference type="SMART" id="SM00830">
    <property type="entry name" value="CM_2"/>
    <property type="match status" value="1"/>
</dbReference>
<gene>
    <name evidence="11" type="ORF">G6R27_05065</name>
</gene>
<dbReference type="PROSITE" id="PS51168">
    <property type="entry name" value="CHORISMATE_MUT_2"/>
    <property type="match status" value="1"/>
</dbReference>
<feature type="domain" description="Chorismate mutase" evidence="10">
    <location>
        <begin position="384"/>
        <end position="474"/>
    </location>
</feature>
<dbReference type="InterPro" id="IPR020846">
    <property type="entry name" value="MFS_dom"/>
</dbReference>
<dbReference type="PROSITE" id="PS50850">
    <property type="entry name" value="MFS"/>
    <property type="match status" value="1"/>
</dbReference>
<keyword evidence="5 8" id="KW-1133">Transmembrane helix</keyword>
<keyword evidence="3" id="KW-0813">Transport</keyword>
<feature type="transmembrane region" description="Helical" evidence="8">
    <location>
        <begin position="158"/>
        <end position="183"/>
    </location>
</feature>
<feature type="transmembrane region" description="Helical" evidence="8">
    <location>
        <begin position="37"/>
        <end position="62"/>
    </location>
</feature>
<feature type="transmembrane region" description="Helical" evidence="8">
    <location>
        <begin position="366"/>
        <end position="384"/>
    </location>
</feature>
<dbReference type="PANTHER" id="PTHR23514">
    <property type="entry name" value="BYPASS OF STOP CODON PROTEIN 6"/>
    <property type="match status" value="1"/>
</dbReference>
<feature type="transmembrane region" description="Helical" evidence="8">
    <location>
        <begin position="12"/>
        <end position="31"/>
    </location>
</feature>
<dbReference type="InterPro" id="IPR036259">
    <property type="entry name" value="MFS_trans_sf"/>
</dbReference>
<keyword evidence="6 8" id="KW-0472">Membrane</keyword>
<dbReference type="InterPro" id="IPR011701">
    <property type="entry name" value="MFS"/>
</dbReference>
<comment type="subcellular location">
    <subcellularLocation>
        <location evidence="1">Cell membrane</location>
        <topology evidence="1">Multi-pass membrane protein</topology>
    </subcellularLocation>
</comment>
<dbReference type="EMBL" id="JAAMFI010000002">
    <property type="protein sequence ID" value="MBS9335395.1"/>
    <property type="molecule type" value="Genomic_DNA"/>
</dbReference>
<sequence length="476" mass="52185">MKESNPRLKIGLFFNYFVHGCGLIILTQNLGQLANNWHSSIASASFVLSGIGIGRLAAYLSMGFLSDRIGRKQILLFGMLSYLLFFLASPINQSIPLAYGLSILAGIANSALDSATYPILSELRGHQKANSVSLKAFMSSAEFILPVIVLTANRANWWFGLSFLFPAVILLVNILNVALLPFPKSVKKAATKVKKITLTKGKKALVTGALLIYGYTSMAVMIWFTQWISIFAKNIGFTDTTAHLLLSLYSLGSITGVLLAIVLLRVQVIARRLFLVQNALSFISMSIVALSKTEGLSMLACFTFGFSAAAGLMQMALSTLLSLYPEKKGLLTGLFFSFGSLASFTVPLITGILVRMKDVNLMAGDILIALIGLVVAVLLQQLLPQQGASLKEARKRIDQIDDKLLALLEERFTAVEEVIAFKKEKALAVEDLNREKKVLEKVARQTKNRALVPYNQAIWQAMMDQSKTYQATKQKN</sequence>
<dbReference type="InterPro" id="IPR036263">
    <property type="entry name" value="Chorismate_II_sf"/>
</dbReference>
<evidence type="ECO:0000259" key="9">
    <source>
        <dbReference type="PROSITE" id="PS50850"/>
    </source>
</evidence>
<feature type="transmembrane region" description="Helical" evidence="8">
    <location>
        <begin position="296"/>
        <end position="317"/>
    </location>
</feature>
<dbReference type="PROSITE" id="PS00216">
    <property type="entry name" value="SUGAR_TRANSPORT_1"/>
    <property type="match status" value="1"/>
</dbReference>
<evidence type="ECO:0000313" key="12">
    <source>
        <dbReference type="Proteomes" id="UP001519418"/>
    </source>
</evidence>
<dbReference type="InterPro" id="IPR051788">
    <property type="entry name" value="MFS_Transporter"/>
</dbReference>
<evidence type="ECO:0000256" key="7">
    <source>
        <dbReference type="SAM" id="Coils"/>
    </source>
</evidence>
<dbReference type="SUPFAM" id="SSF103473">
    <property type="entry name" value="MFS general substrate transporter"/>
    <property type="match status" value="1"/>
</dbReference>